<dbReference type="AlphaFoldDB" id="A0A240U7A7"/>
<reference evidence="2 3" key="1">
    <citation type="submission" date="2017-05" db="EMBL/GenBank/DDBJ databases">
        <title>Polyphasic characterization of four soil-derived phenanthrene-degrading Acidovorax strains and proposal of Acidovorax phenanthrenivorans sp. nov.</title>
        <authorList>
            <person name="Singleton D.R."/>
            <person name="Lee J."/>
            <person name="Dickey A.N."/>
            <person name="Stroud A."/>
            <person name="Scholl E.H."/>
            <person name="Wright F.A."/>
            <person name="Aitken M.D."/>
        </authorList>
    </citation>
    <scope>NUCLEOTIDE SEQUENCE [LARGE SCALE GENOMIC DNA]</scope>
    <source>
        <strain evidence="2">NA3</strain>
    </source>
</reference>
<keyword evidence="1" id="KW-1133">Transmembrane helix</keyword>
<dbReference type="Proteomes" id="UP000194432">
    <property type="component" value="Chromosome 1"/>
</dbReference>
<dbReference type="EMBL" id="CP021361">
    <property type="protein sequence ID" value="ART53716.1"/>
    <property type="molecule type" value="Genomic_DNA"/>
</dbReference>
<evidence type="ECO:0008006" key="4">
    <source>
        <dbReference type="Google" id="ProtNLM"/>
    </source>
</evidence>
<organism evidence="2 3">
    <name type="scientific">Acidovorax carolinensis</name>
    <dbReference type="NCBI Taxonomy" id="553814"/>
    <lineage>
        <taxon>Bacteria</taxon>
        <taxon>Pseudomonadati</taxon>
        <taxon>Pseudomonadota</taxon>
        <taxon>Betaproteobacteria</taxon>
        <taxon>Burkholderiales</taxon>
        <taxon>Comamonadaceae</taxon>
        <taxon>Acidovorax</taxon>
    </lineage>
</organism>
<evidence type="ECO:0000313" key="2">
    <source>
        <dbReference type="EMBL" id="ART53716.1"/>
    </source>
</evidence>
<dbReference type="KEGG" id="acin:CBP34_15375"/>
<keyword evidence="1" id="KW-0472">Membrane</keyword>
<feature type="transmembrane region" description="Helical" evidence="1">
    <location>
        <begin position="136"/>
        <end position="154"/>
    </location>
</feature>
<name>A0A240U7A7_9BURK</name>
<keyword evidence="3" id="KW-1185">Reference proteome</keyword>
<proteinExistence type="predicted"/>
<evidence type="ECO:0000313" key="3">
    <source>
        <dbReference type="Proteomes" id="UP000194432"/>
    </source>
</evidence>
<protein>
    <recommendedName>
        <fullName evidence="4">DUF1440 domain-containing protein</fullName>
    </recommendedName>
</protein>
<sequence>MMTPAIRSSIVRALTAGTVASIFSAVALMVCGRRETGSSAAPINAVSHWYWREEALYFRQTDIKHTALGYLTHHGASVFWGALFAWALHGRPAARQTGAVLAGSMATSAVACFVDFHLTPQRLTPGFEHRLSQRSLAVVYGSFAVGLAVGALLVRGSGAPK</sequence>
<accession>A0A240U7A7</accession>
<gene>
    <name evidence="2" type="ORF">CBP34_15375</name>
</gene>
<feature type="transmembrane region" description="Helical" evidence="1">
    <location>
        <begin position="67"/>
        <end position="87"/>
    </location>
</feature>
<feature type="transmembrane region" description="Helical" evidence="1">
    <location>
        <begin position="99"/>
        <end position="116"/>
    </location>
</feature>
<evidence type="ECO:0000256" key="1">
    <source>
        <dbReference type="SAM" id="Phobius"/>
    </source>
</evidence>
<keyword evidence="1" id="KW-0812">Transmembrane</keyword>